<feature type="domain" description="Nitrogenase/oxidoreductase component 1" evidence="7">
    <location>
        <begin position="55"/>
        <end position="464"/>
    </location>
</feature>
<dbReference type="PANTHER" id="PTHR42956:SF1">
    <property type="entry name" value="NITROGENASE IRON-MOLYBDENUM COFACTOR BIOSYNTHESIS PROTEIN NIFE"/>
    <property type="match status" value="1"/>
</dbReference>
<evidence type="ECO:0000256" key="2">
    <source>
        <dbReference type="ARBA" id="ARBA00005155"/>
    </source>
</evidence>
<dbReference type="NCBIfam" id="TIGR01283">
    <property type="entry name" value="nifE"/>
    <property type="match status" value="1"/>
</dbReference>
<dbReference type="Gene3D" id="3.40.50.1980">
    <property type="entry name" value="Nitrogenase molybdenum iron protein domain"/>
    <property type="match status" value="1"/>
</dbReference>
<dbReference type="RefSeq" id="WP_080800659.1">
    <property type="nucleotide sequence ID" value="NZ_LT828541.1"/>
</dbReference>
<proteinExistence type="inferred from homology"/>
<dbReference type="InterPro" id="IPR005973">
    <property type="entry name" value="NifE"/>
</dbReference>
<evidence type="ECO:0000259" key="7">
    <source>
        <dbReference type="Pfam" id="PF00148"/>
    </source>
</evidence>
<dbReference type="EMBL" id="FWEV01000283">
    <property type="protein sequence ID" value="SLM31677.1"/>
    <property type="molecule type" value="Genomic_DNA"/>
</dbReference>
<comment type="pathway">
    <text evidence="2">Cofactor biosynthesis; Fe-Mo cofactor biosynthesis.</text>
</comment>
<evidence type="ECO:0000256" key="6">
    <source>
        <dbReference type="RuleBase" id="RU004021"/>
    </source>
</evidence>
<dbReference type="Proteomes" id="UP000191931">
    <property type="component" value="Unassembled WGS sequence"/>
</dbReference>
<evidence type="ECO:0000313" key="9">
    <source>
        <dbReference type="Proteomes" id="UP000191931"/>
    </source>
</evidence>
<protein>
    <recommendedName>
        <fullName evidence="4">Nitrogenase iron-molybdenum cofactor biosynthesis protein NifE</fullName>
    </recommendedName>
</protein>
<dbReference type="STRING" id="1246637.MTBBW1_410032"/>
<dbReference type="OrthoDB" id="9762718at2"/>
<dbReference type="InterPro" id="IPR000510">
    <property type="entry name" value="Nase/OxRdtase_comp1"/>
</dbReference>
<comment type="function">
    <text evidence="1">This protein may play a role in the biosynthesis of the prosthetic group of nitrogenase (FeMo cofactor).</text>
</comment>
<dbReference type="PROSITE" id="PS00699">
    <property type="entry name" value="NITROGENASE_1_1"/>
    <property type="match status" value="1"/>
</dbReference>
<dbReference type="Pfam" id="PF00148">
    <property type="entry name" value="Oxidored_nitro"/>
    <property type="match status" value="1"/>
</dbReference>
<keyword evidence="5 6" id="KW-0535">Nitrogen fixation</keyword>
<gene>
    <name evidence="8" type="primary">nifE</name>
    <name evidence="8" type="ORF">MTBBW1_410032</name>
</gene>
<evidence type="ECO:0000256" key="4">
    <source>
        <dbReference type="ARBA" id="ARBA00013280"/>
    </source>
</evidence>
<evidence type="ECO:0000256" key="3">
    <source>
        <dbReference type="ARBA" id="ARBA00011002"/>
    </source>
</evidence>
<evidence type="ECO:0000313" key="8">
    <source>
        <dbReference type="EMBL" id="SLM31677.1"/>
    </source>
</evidence>
<evidence type="ECO:0000256" key="1">
    <source>
        <dbReference type="ARBA" id="ARBA00003171"/>
    </source>
</evidence>
<name>A0A1W1HGQ2_9BACT</name>
<organism evidence="8 9">
    <name type="scientific">Desulfamplus magnetovallimortis</name>
    <dbReference type="NCBI Taxonomy" id="1246637"/>
    <lineage>
        <taxon>Bacteria</taxon>
        <taxon>Pseudomonadati</taxon>
        <taxon>Thermodesulfobacteriota</taxon>
        <taxon>Desulfobacteria</taxon>
        <taxon>Desulfobacterales</taxon>
        <taxon>Desulfobacteraceae</taxon>
        <taxon>Desulfamplus</taxon>
    </lineage>
</organism>
<dbReference type="InterPro" id="IPR049939">
    <property type="entry name" value="NifE-like"/>
</dbReference>
<comment type="similarity">
    <text evidence="3 6">Belongs to the NifD/NifK/NifE/NifN family.</text>
</comment>
<dbReference type="GO" id="GO:0065003">
    <property type="term" value="P:protein-containing complex assembly"/>
    <property type="evidence" value="ECO:0007669"/>
    <property type="project" value="InterPro"/>
</dbReference>
<keyword evidence="9" id="KW-1185">Reference proteome</keyword>
<sequence length="491" mass="54241">MKQISAKKLLLPSSSTGSISILEERKQQVYLKGNDTFEISCEKKSVAGSVSQRACVFCGSRVVLYPIADALHLIHGPIGCASYTWDIRGALSSGPELHRMSFSTDLSETDVIYGGEKKLEKALVELIETYSPKAAFVYCTCIVGIIGDDVEAVCRNVALKSGIPVLPVHSEGFKGTKKDGYKAACDALFKLIDLGYRRSSFHYPDILRDGKQKIPLSINILGEFNIGGETWIIREYYKRMGVEVVSVMTGDGRVEYVQSAHRACLNVVQCSGALTYLAKTMEAAYGIPYIRVSYFGIEDTADALYDVASFFTEAQEIMERTKHLVQEEVEELLPGLEEMKQDLTGKRAAIYVGGAFKAFSLIKALRHLGMEVVLVGSQTGNREDYELLKEMCRPGTVILDDANPLELAKYVIEKDAHIFIGGVKERPIAYKLGIGFCDHNHERKIPLAGFEGMLNFAREVHDTVTSPVWDLVPRKAGRSSSIQIPVKGEKP</sequence>
<reference evidence="8 9" key="1">
    <citation type="submission" date="2017-03" db="EMBL/GenBank/DDBJ databases">
        <authorList>
            <person name="Afonso C.L."/>
            <person name="Miller P.J."/>
            <person name="Scott M.A."/>
            <person name="Spackman E."/>
            <person name="Goraichik I."/>
            <person name="Dimitrov K.M."/>
            <person name="Suarez D.L."/>
            <person name="Swayne D.E."/>
        </authorList>
    </citation>
    <scope>NUCLEOTIDE SEQUENCE [LARGE SCALE GENOMIC DNA]</scope>
    <source>
        <strain evidence="8">PRJEB14757</strain>
    </source>
</reference>
<dbReference type="AlphaFoldDB" id="A0A1W1HGQ2"/>
<dbReference type="GO" id="GO:0016163">
    <property type="term" value="F:nitrogenase activity"/>
    <property type="evidence" value="ECO:0007669"/>
    <property type="project" value="InterPro"/>
</dbReference>
<dbReference type="UniPathway" id="UPA00782"/>
<dbReference type="InterPro" id="IPR000318">
    <property type="entry name" value="Nase_comp1_CS"/>
</dbReference>
<dbReference type="PANTHER" id="PTHR42956">
    <property type="entry name" value="NITROGENASE IRON-MOLYBDENUM COFACTOR BIOSYNTHESIS PROTEIN NIFE"/>
    <property type="match status" value="1"/>
</dbReference>
<dbReference type="SUPFAM" id="SSF53807">
    <property type="entry name" value="Helical backbone' metal receptor"/>
    <property type="match status" value="1"/>
</dbReference>
<dbReference type="Gene3D" id="3.40.50.12380">
    <property type="entry name" value="Nitrogenase MoFe cofactor biosynthesis protein NifE, C-terminal"/>
    <property type="match status" value="1"/>
</dbReference>
<accession>A0A1W1HGQ2</accession>
<evidence type="ECO:0000256" key="5">
    <source>
        <dbReference type="ARBA" id="ARBA00023231"/>
    </source>
</evidence>